<dbReference type="AlphaFoldDB" id="A0A8S3ZAC6"/>
<evidence type="ECO:0000256" key="3">
    <source>
        <dbReference type="ARBA" id="ARBA00022490"/>
    </source>
</evidence>
<evidence type="ECO:0000256" key="7">
    <source>
        <dbReference type="ARBA" id="ARBA00022741"/>
    </source>
</evidence>
<evidence type="ECO:0000256" key="4">
    <source>
        <dbReference type="ARBA" id="ARBA00022527"/>
    </source>
</evidence>
<dbReference type="SMART" id="SM00220">
    <property type="entry name" value="S_TKc"/>
    <property type="match status" value="1"/>
</dbReference>
<dbReference type="InterPro" id="IPR033695">
    <property type="entry name" value="POLO_box_2"/>
</dbReference>
<dbReference type="GO" id="GO:0005524">
    <property type="term" value="F:ATP binding"/>
    <property type="evidence" value="ECO:0007669"/>
    <property type="project" value="UniProtKB-KW"/>
</dbReference>
<dbReference type="Gene3D" id="3.30.200.20">
    <property type="entry name" value="Phosphorylase Kinase, domain 1"/>
    <property type="match status" value="1"/>
</dbReference>
<evidence type="ECO:0000259" key="15">
    <source>
        <dbReference type="PROSITE" id="PS50078"/>
    </source>
</evidence>
<dbReference type="GO" id="GO:0005813">
    <property type="term" value="C:centrosome"/>
    <property type="evidence" value="ECO:0007669"/>
    <property type="project" value="UniProtKB-SubCell"/>
</dbReference>
<dbReference type="InterPro" id="IPR033701">
    <property type="entry name" value="POLO_box_1"/>
</dbReference>
<dbReference type="GO" id="GO:0000776">
    <property type="term" value="C:kinetochore"/>
    <property type="evidence" value="ECO:0007669"/>
    <property type="project" value="TreeGrafter"/>
</dbReference>
<feature type="compositionally biased region" description="Polar residues" evidence="13">
    <location>
        <begin position="338"/>
        <end position="348"/>
    </location>
</feature>
<dbReference type="GO" id="GO:0005634">
    <property type="term" value="C:nucleus"/>
    <property type="evidence" value="ECO:0007669"/>
    <property type="project" value="TreeGrafter"/>
</dbReference>
<dbReference type="OrthoDB" id="408964at2759"/>
<keyword evidence="9" id="KW-0067">ATP-binding</keyword>
<dbReference type="Pfam" id="PF00659">
    <property type="entry name" value="POLO_box"/>
    <property type="match status" value="2"/>
</dbReference>
<dbReference type="InterPro" id="IPR011009">
    <property type="entry name" value="Kinase-like_dom_sf"/>
</dbReference>
<evidence type="ECO:0000256" key="2">
    <source>
        <dbReference type="ARBA" id="ARBA00012424"/>
    </source>
</evidence>
<keyword evidence="3" id="KW-0963">Cytoplasm</keyword>
<dbReference type="GO" id="GO:0007052">
    <property type="term" value="P:mitotic spindle organization"/>
    <property type="evidence" value="ECO:0007669"/>
    <property type="project" value="TreeGrafter"/>
</dbReference>
<dbReference type="GO" id="GO:0004674">
    <property type="term" value="F:protein serine/threonine kinase activity"/>
    <property type="evidence" value="ECO:0007669"/>
    <property type="project" value="UniProtKB-KW"/>
</dbReference>
<proteinExistence type="predicted"/>
<feature type="domain" description="Protein kinase" evidence="14">
    <location>
        <begin position="1"/>
        <end position="244"/>
    </location>
</feature>
<dbReference type="FunFam" id="1.10.510.10:FF:001887">
    <property type="entry name" value="Uncharacterized protein"/>
    <property type="match status" value="1"/>
</dbReference>
<evidence type="ECO:0000256" key="12">
    <source>
        <dbReference type="ARBA" id="ARBA00048347"/>
    </source>
</evidence>
<keyword evidence="7" id="KW-0547">Nucleotide-binding</keyword>
<gene>
    <name evidence="16" type="ORF">CUNI_LOCUS11687</name>
</gene>
<evidence type="ECO:0000256" key="10">
    <source>
        <dbReference type="ARBA" id="ARBA00023212"/>
    </source>
</evidence>
<evidence type="ECO:0000259" key="14">
    <source>
        <dbReference type="PROSITE" id="PS50011"/>
    </source>
</evidence>
<dbReference type="EMBL" id="CAJHNH020002261">
    <property type="protein sequence ID" value="CAG5126129.1"/>
    <property type="molecule type" value="Genomic_DNA"/>
</dbReference>
<dbReference type="FunFam" id="3.30.1120.30:FF:000001">
    <property type="entry name" value="Serine/threonine-protein kinase PLK"/>
    <property type="match status" value="1"/>
</dbReference>
<dbReference type="PROSITE" id="PS50078">
    <property type="entry name" value="POLO_BOX"/>
    <property type="match status" value="2"/>
</dbReference>
<evidence type="ECO:0000256" key="5">
    <source>
        <dbReference type="ARBA" id="ARBA00022679"/>
    </source>
</evidence>
<protein>
    <recommendedName>
        <fullName evidence="2">polo kinase</fullName>
        <ecNumber evidence="2">2.7.11.21</ecNumber>
    </recommendedName>
</protein>
<comment type="catalytic activity">
    <reaction evidence="12">
        <text>L-seryl-[protein] + ATP = O-phospho-L-seryl-[protein] + ADP + H(+)</text>
        <dbReference type="Rhea" id="RHEA:17989"/>
        <dbReference type="Rhea" id="RHEA-COMP:9863"/>
        <dbReference type="Rhea" id="RHEA-COMP:11604"/>
        <dbReference type="ChEBI" id="CHEBI:15378"/>
        <dbReference type="ChEBI" id="CHEBI:29999"/>
        <dbReference type="ChEBI" id="CHEBI:30616"/>
        <dbReference type="ChEBI" id="CHEBI:83421"/>
        <dbReference type="ChEBI" id="CHEBI:456216"/>
        <dbReference type="EC" id="2.7.11.21"/>
    </reaction>
</comment>
<dbReference type="CDD" id="cd14099">
    <property type="entry name" value="STKc_PLK"/>
    <property type="match status" value="1"/>
</dbReference>
<dbReference type="InterPro" id="IPR036947">
    <property type="entry name" value="POLO_box_dom_sf"/>
</dbReference>
<sequence length="596" mass="67170">GGFARCYEILNLNTNKIYAGKIISKTRISKPHQKQKILREVQLQKNLRHKHVVEFNSYFEDDSNVYIILENCSRKSLVHVLKHRKCLMEPEVRYYLRQLVDGVDYIHKNQIIHRDLKLGNMLLNSDMELKLADFGLATRVDYVGEKKMTVCGTPNYIAPEVLQKKGHSFEADLWAIGCITYALLVGRPPFETTTLKETYLRITENNYTLPPSLSASAKNLIRLCLHPEPTSRPSLQDILSDEFFTCGYLPRCLSPSCCTTAPKLPSYVRGNSSRPLSYVVPTETKIDSVGQLGNAISQMHLDSRSENLLEEKELEDIEKIARLQPVTPTNRAGDGNHVTKSTVTSIKASSNGSSGDRSRSPPQRDSPFKPKSAATLLDALGACLERMPKGSKSNPTAITAEIIWVTKWVDYSNKYGFGFQLSTDALGVLFNDTSRIIMAPDGRAVQYYDVTGKLSAFSSDCIPDELERKTTLLQYFARYMDEHLIQGGDVENSSSSDSISWSGSVFLKKWFRTAKAIILYLSDGTLQVNFFDDHTKLILSNIKQEYMVTYIDQERCARTFHLSHILREGCTAEILDRVAFARVMLKNLVDIEGADI</sequence>
<dbReference type="InterPro" id="IPR000959">
    <property type="entry name" value="POLO_box_dom"/>
</dbReference>
<dbReference type="Proteomes" id="UP000678393">
    <property type="component" value="Unassembled WGS sequence"/>
</dbReference>
<feature type="domain" description="POLO box" evidence="15">
    <location>
        <begin position="506"/>
        <end position="590"/>
    </location>
</feature>
<feature type="non-terminal residue" evidence="16">
    <location>
        <position position="1"/>
    </location>
</feature>
<dbReference type="InterPro" id="IPR008271">
    <property type="entry name" value="Ser/Thr_kinase_AS"/>
</dbReference>
<dbReference type="PANTHER" id="PTHR24345">
    <property type="entry name" value="SERINE/THREONINE-PROTEIN KINASE PLK"/>
    <property type="match status" value="1"/>
</dbReference>
<keyword evidence="17" id="KW-1185">Reference proteome</keyword>
<dbReference type="PROSITE" id="PS50011">
    <property type="entry name" value="PROTEIN_KINASE_DOM"/>
    <property type="match status" value="1"/>
</dbReference>
<evidence type="ECO:0000256" key="6">
    <source>
        <dbReference type="ARBA" id="ARBA00022737"/>
    </source>
</evidence>
<evidence type="ECO:0000256" key="8">
    <source>
        <dbReference type="ARBA" id="ARBA00022777"/>
    </source>
</evidence>
<dbReference type="Gene3D" id="1.10.510.10">
    <property type="entry name" value="Transferase(Phosphotransferase) domain 1"/>
    <property type="match status" value="1"/>
</dbReference>
<dbReference type="InterPro" id="IPR000719">
    <property type="entry name" value="Prot_kinase_dom"/>
</dbReference>
<dbReference type="Gene3D" id="3.30.1120.30">
    <property type="entry name" value="POLO box domain"/>
    <property type="match status" value="2"/>
</dbReference>
<comment type="caution">
    <text evidence="16">The sequence shown here is derived from an EMBL/GenBank/DDBJ whole genome shotgun (WGS) entry which is preliminary data.</text>
</comment>
<feature type="domain" description="POLO box" evidence="15">
    <location>
        <begin position="404"/>
        <end position="482"/>
    </location>
</feature>
<evidence type="ECO:0000256" key="13">
    <source>
        <dbReference type="SAM" id="MobiDB-lite"/>
    </source>
</evidence>
<name>A0A8S3ZAC6_9EUPU</name>
<organism evidence="16 17">
    <name type="scientific">Candidula unifasciata</name>
    <dbReference type="NCBI Taxonomy" id="100452"/>
    <lineage>
        <taxon>Eukaryota</taxon>
        <taxon>Metazoa</taxon>
        <taxon>Spiralia</taxon>
        <taxon>Lophotrochozoa</taxon>
        <taxon>Mollusca</taxon>
        <taxon>Gastropoda</taxon>
        <taxon>Heterobranchia</taxon>
        <taxon>Euthyneura</taxon>
        <taxon>Panpulmonata</taxon>
        <taxon>Eupulmonata</taxon>
        <taxon>Stylommatophora</taxon>
        <taxon>Helicina</taxon>
        <taxon>Helicoidea</taxon>
        <taxon>Geomitridae</taxon>
        <taxon>Candidula</taxon>
    </lineage>
</organism>
<keyword evidence="5" id="KW-0808">Transferase</keyword>
<dbReference type="SUPFAM" id="SSF56112">
    <property type="entry name" value="Protein kinase-like (PK-like)"/>
    <property type="match status" value="1"/>
</dbReference>
<dbReference type="GO" id="GO:0005737">
    <property type="term" value="C:cytoplasm"/>
    <property type="evidence" value="ECO:0007669"/>
    <property type="project" value="TreeGrafter"/>
</dbReference>
<keyword evidence="6" id="KW-0677">Repeat</keyword>
<comment type="subcellular location">
    <subcellularLocation>
        <location evidence="1">Cytoplasm</location>
        <location evidence="1">Cytoskeleton</location>
        <location evidence="1">Microtubule organizing center</location>
        <location evidence="1">Centrosome</location>
    </subcellularLocation>
</comment>
<reference evidence="16" key="1">
    <citation type="submission" date="2021-04" db="EMBL/GenBank/DDBJ databases">
        <authorList>
            <consortium name="Molecular Ecology Group"/>
        </authorList>
    </citation>
    <scope>NUCLEOTIDE SEQUENCE</scope>
</reference>
<dbReference type="Pfam" id="PF00069">
    <property type="entry name" value="Pkinase"/>
    <property type="match status" value="1"/>
</dbReference>
<dbReference type="EC" id="2.7.11.21" evidence="2"/>
<evidence type="ECO:0000256" key="1">
    <source>
        <dbReference type="ARBA" id="ARBA00004300"/>
    </source>
</evidence>
<evidence type="ECO:0000256" key="11">
    <source>
        <dbReference type="ARBA" id="ARBA00047802"/>
    </source>
</evidence>
<evidence type="ECO:0000313" key="17">
    <source>
        <dbReference type="Proteomes" id="UP000678393"/>
    </source>
</evidence>
<keyword evidence="10" id="KW-0206">Cytoskeleton</keyword>
<dbReference type="PROSITE" id="PS00108">
    <property type="entry name" value="PROTEIN_KINASE_ST"/>
    <property type="match status" value="1"/>
</dbReference>
<accession>A0A8S3ZAC6</accession>
<comment type="catalytic activity">
    <reaction evidence="11">
        <text>L-threonyl-[protein] + ATP = O-phospho-L-threonyl-[protein] + ADP + H(+)</text>
        <dbReference type="Rhea" id="RHEA:46608"/>
        <dbReference type="Rhea" id="RHEA-COMP:11060"/>
        <dbReference type="Rhea" id="RHEA-COMP:11605"/>
        <dbReference type="ChEBI" id="CHEBI:15378"/>
        <dbReference type="ChEBI" id="CHEBI:30013"/>
        <dbReference type="ChEBI" id="CHEBI:30616"/>
        <dbReference type="ChEBI" id="CHEBI:61977"/>
        <dbReference type="ChEBI" id="CHEBI:456216"/>
        <dbReference type="EC" id="2.7.11.21"/>
    </reaction>
</comment>
<evidence type="ECO:0000313" key="16">
    <source>
        <dbReference type="EMBL" id="CAG5126129.1"/>
    </source>
</evidence>
<dbReference type="GO" id="GO:0000922">
    <property type="term" value="C:spindle pole"/>
    <property type="evidence" value="ECO:0007669"/>
    <property type="project" value="TreeGrafter"/>
</dbReference>
<keyword evidence="4" id="KW-0723">Serine/threonine-protein kinase</keyword>
<feature type="compositionally biased region" description="Low complexity" evidence="13">
    <location>
        <begin position="349"/>
        <end position="365"/>
    </location>
</feature>
<keyword evidence="8" id="KW-0418">Kinase</keyword>
<dbReference type="SUPFAM" id="SSF82615">
    <property type="entry name" value="Polo-box domain"/>
    <property type="match status" value="2"/>
</dbReference>
<dbReference type="FunFam" id="3.30.200.20:FF:000091">
    <property type="entry name" value="Serine/threonine-protein kinase PLK"/>
    <property type="match status" value="1"/>
</dbReference>
<feature type="region of interest" description="Disordered" evidence="13">
    <location>
        <begin position="326"/>
        <end position="370"/>
    </location>
</feature>
<evidence type="ECO:0000256" key="9">
    <source>
        <dbReference type="ARBA" id="ARBA00022840"/>
    </source>
</evidence>
<dbReference type="CDD" id="cd13117">
    <property type="entry name" value="POLO_box_2"/>
    <property type="match status" value="1"/>
</dbReference>
<dbReference type="PANTHER" id="PTHR24345:SF0">
    <property type="entry name" value="CELL CYCLE SERINE_THREONINE-PROTEIN KINASE CDC5_MSD2"/>
    <property type="match status" value="1"/>
</dbReference>
<dbReference type="CDD" id="cd13118">
    <property type="entry name" value="POLO_box_1"/>
    <property type="match status" value="1"/>
</dbReference>